<sequence>MHRIVFEEKRRPAGHLPIFPDKHGLCPGFVDGFSIINREPLTGGRPVDFLPPCTRTRRGHARDRGRAVRCSDTTFVHD</sequence>
<organism evidence="1 2">
    <name type="scientific">Eumeta variegata</name>
    <name type="common">Bagworm moth</name>
    <name type="synonym">Eumeta japonica</name>
    <dbReference type="NCBI Taxonomy" id="151549"/>
    <lineage>
        <taxon>Eukaryota</taxon>
        <taxon>Metazoa</taxon>
        <taxon>Ecdysozoa</taxon>
        <taxon>Arthropoda</taxon>
        <taxon>Hexapoda</taxon>
        <taxon>Insecta</taxon>
        <taxon>Pterygota</taxon>
        <taxon>Neoptera</taxon>
        <taxon>Endopterygota</taxon>
        <taxon>Lepidoptera</taxon>
        <taxon>Glossata</taxon>
        <taxon>Ditrysia</taxon>
        <taxon>Tineoidea</taxon>
        <taxon>Psychidae</taxon>
        <taxon>Oiketicinae</taxon>
        <taxon>Eumeta</taxon>
    </lineage>
</organism>
<reference evidence="1 2" key="1">
    <citation type="journal article" date="2019" name="Commun. Biol.">
        <title>The bagworm genome reveals a unique fibroin gene that provides high tensile strength.</title>
        <authorList>
            <person name="Kono N."/>
            <person name="Nakamura H."/>
            <person name="Ohtoshi R."/>
            <person name="Tomita M."/>
            <person name="Numata K."/>
            <person name="Arakawa K."/>
        </authorList>
    </citation>
    <scope>NUCLEOTIDE SEQUENCE [LARGE SCALE GENOMIC DNA]</scope>
</reference>
<dbReference type="EMBL" id="BGZK01000626">
    <property type="protein sequence ID" value="GBP53492.1"/>
    <property type="molecule type" value="Genomic_DNA"/>
</dbReference>
<dbReference type="AlphaFoldDB" id="A0A4C1WSF0"/>
<comment type="caution">
    <text evidence="1">The sequence shown here is derived from an EMBL/GenBank/DDBJ whole genome shotgun (WGS) entry which is preliminary data.</text>
</comment>
<evidence type="ECO:0000313" key="2">
    <source>
        <dbReference type="Proteomes" id="UP000299102"/>
    </source>
</evidence>
<protein>
    <submittedName>
        <fullName evidence="1">Uncharacterized protein</fullName>
    </submittedName>
</protein>
<accession>A0A4C1WSF0</accession>
<name>A0A4C1WSF0_EUMVA</name>
<keyword evidence="2" id="KW-1185">Reference proteome</keyword>
<evidence type="ECO:0000313" key="1">
    <source>
        <dbReference type="EMBL" id="GBP53492.1"/>
    </source>
</evidence>
<gene>
    <name evidence="1" type="ORF">EVAR_49679_1</name>
</gene>
<proteinExistence type="predicted"/>
<dbReference type="Proteomes" id="UP000299102">
    <property type="component" value="Unassembled WGS sequence"/>
</dbReference>